<keyword evidence="5 9" id="KW-0238">DNA-binding</keyword>
<dbReference type="InterPro" id="IPR039420">
    <property type="entry name" value="WalR-like"/>
</dbReference>
<keyword evidence="6" id="KW-0804">Transcription</keyword>
<dbReference type="EMBL" id="CP002582">
    <property type="protein sequence ID" value="ADZ81862.1"/>
    <property type="molecule type" value="Genomic_DNA"/>
</dbReference>
<reference evidence="12 13" key="1">
    <citation type="journal article" date="2011" name="J. Bacteriol.">
        <title>Complete genome sequence of the cellulose-degrading bacterium Cellulosilyticum lentocellum.</title>
        <authorList>
            <consortium name="US DOE Joint Genome Institute"/>
            <person name="Miller D.A."/>
            <person name="Suen G."/>
            <person name="Bruce D."/>
            <person name="Copeland A."/>
            <person name="Cheng J.F."/>
            <person name="Detter C."/>
            <person name="Goodwin L.A."/>
            <person name="Han C.S."/>
            <person name="Hauser L.J."/>
            <person name="Land M.L."/>
            <person name="Lapidus A."/>
            <person name="Lucas S."/>
            <person name="Meincke L."/>
            <person name="Pitluck S."/>
            <person name="Tapia R."/>
            <person name="Teshima H."/>
            <person name="Woyke T."/>
            <person name="Fox B.G."/>
            <person name="Angert E.R."/>
            <person name="Currie C.R."/>
        </authorList>
    </citation>
    <scope>NUCLEOTIDE SEQUENCE [LARGE SCALE GENOMIC DNA]</scope>
    <source>
        <strain evidence="13">ATCC 49066 / DSM 5427 / NCIMB 11756 / RHM5</strain>
    </source>
</reference>
<dbReference type="InterPro" id="IPR001867">
    <property type="entry name" value="OmpR/PhoB-type_DNA-bd"/>
</dbReference>
<dbReference type="GO" id="GO:0005829">
    <property type="term" value="C:cytosol"/>
    <property type="evidence" value="ECO:0007669"/>
    <property type="project" value="TreeGrafter"/>
</dbReference>
<protein>
    <recommendedName>
        <fullName evidence="1">Stage 0 sporulation protein A homolog</fullName>
    </recommendedName>
</protein>
<dbReference type="STRING" id="642492.Clole_0103"/>
<organism evidence="12 13">
    <name type="scientific">Cellulosilyticum lentocellum (strain ATCC 49066 / DSM 5427 / NCIMB 11756 / RHM5)</name>
    <name type="common">Clostridium lentocellum</name>
    <dbReference type="NCBI Taxonomy" id="642492"/>
    <lineage>
        <taxon>Bacteria</taxon>
        <taxon>Bacillati</taxon>
        <taxon>Bacillota</taxon>
        <taxon>Clostridia</taxon>
        <taxon>Lachnospirales</taxon>
        <taxon>Cellulosilyticaceae</taxon>
        <taxon>Cellulosilyticum</taxon>
    </lineage>
</organism>
<dbReference type="SUPFAM" id="SSF52172">
    <property type="entry name" value="CheY-like"/>
    <property type="match status" value="1"/>
</dbReference>
<feature type="domain" description="OmpR/PhoB-type" evidence="11">
    <location>
        <begin position="120"/>
        <end position="215"/>
    </location>
</feature>
<dbReference type="GO" id="GO:0006355">
    <property type="term" value="P:regulation of DNA-templated transcription"/>
    <property type="evidence" value="ECO:0007669"/>
    <property type="project" value="InterPro"/>
</dbReference>
<comment type="function">
    <text evidence="7">May play the central regulatory role in sporulation. It may be an element of the effector pathway responsible for the activation of sporulation genes in response to nutritional stress. Spo0A may act in concert with spo0H (a sigma factor) to control the expression of some genes that are critical to the sporulation process.</text>
</comment>
<dbReference type="Gene3D" id="1.10.10.10">
    <property type="entry name" value="Winged helix-like DNA-binding domain superfamily/Winged helix DNA-binding domain"/>
    <property type="match status" value="1"/>
</dbReference>
<evidence type="ECO:0000259" key="10">
    <source>
        <dbReference type="PROSITE" id="PS50110"/>
    </source>
</evidence>
<dbReference type="PROSITE" id="PS50110">
    <property type="entry name" value="RESPONSE_REGULATORY"/>
    <property type="match status" value="1"/>
</dbReference>
<dbReference type="Gene3D" id="3.40.50.2300">
    <property type="match status" value="1"/>
</dbReference>
<dbReference type="eggNOG" id="COG0745">
    <property type="taxonomic scope" value="Bacteria"/>
</dbReference>
<dbReference type="Pfam" id="PF00072">
    <property type="entry name" value="Response_reg"/>
    <property type="match status" value="1"/>
</dbReference>
<evidence type="ECO:0000256" key="6">
    <source>
        <dbReference type="ARBA" id="ARBA00023163"/>
    </source>
</evidence>
<dbReference type="PANTHER" id="PTHR48111">
    <property type="entry name" value="REGULATOR OF RPOS"/>
    <property type="match status" value="1"/>
</dbReference>
<dbReference type="InterPro" id="IPR011006">
    <property type="entry name" value="CheY-like_superfamily"/>
</dbReference>
<dbReference type="HOGENOM" id="CLU_000445_30_3_9"/>
<dbReference type="GO" id="GO:0000156">
    <property type="term" value="F:phosphorelay response regulator activity"/>
    <property type="evidence" value="ECO:0007669"/>
    <property type="project" value="TreeGrafter"/>
</dbReference>
<dbReference type="SMART" id="SM00862">
    <property type="entry name" value="Trans_reg_C"/>
    <property type="match status" value="1"/>
</dbReference>
<dbReference type="Pfam" id="PF00486">
    <property type="entry name" value="Trans_reg_C"/>
    <property type="match status" value="1"/>
</dbReference>
<proteinExistence type="predicted"/>
<dbReference type="PROSITE" id="PS51755">
    <property type="entry name" value="OMPR_PHOB"/>
    <property type="match status" value="1"/>
</dbReference>
<evidence type="ECO:0000256" key="8">
    <source>
        <dbReference type="PROSITE-ProRule" id="PRU00169"/>
    </source>
</evidence>
<feature type="modified residue" description="4-aspartylphosphate" evidence="8">
    <location>
        <position position="52"/>
    </location>
</feature>
<dbReference type="CDD" id="cd00383">
    <property type="entry name" value="trans_reg_C"/>
    <property type="match status" value="1"/>
</dbReference>
<evidence type="ECO:0000256" key="1">
    <source>
        <dbReference type="ARBA" id="ARBA00018672"/>
    </source>
</evidence>
<evidence type="ECO:0000256" key="3">
    <source>
        <dbReference type="ARBA" id="ARBA00023012"/>
    </source>
</evidence>
<dbReference type="PANTHER" id="PTHR48111:SF40">
    <property type="entry name" value="PHOSPHATE REGULON TRANSCRIPTIONAL REGULATORY PROTEIN PHOB"/>
    <property type="match status" value="1"/>
</dbReference>
<evidence type="ECO:0000313" key="13">
    <source>
        <dbReference type="Proteomes" id="UP000008467"/>
    </source>
</evidence>
<dbReference type="SMART" id="SM00448">
    <property type="entry name" value="REC"/>
    <property type="match status" value="1"/>
</dbReference>
<keyword evidence="3" id="KW-0902">Two-component regulatory system</keyword>
<dbReference type="KEGG" id="cle:Clole_0103"/>
<evidence type="ECO:0000256" key="9">
    <source>
        <dbReference type="PROSITE-ProRule" id="PRU01091"/>
    </source>
</evidence>
<gene>
    <name evidence="12" type="ordered locus">Clole_0103</name>
</gene>
<dbReference type="GO" id="GO:0032993">
    <property type="term" value="C:protein-DNA complex"/>
    <property type="evidence" value="ECO:0007669"/>
    <property type="project" value="TreeGrafter"/>
</dbReference>
<dbReference type="AlphaFoldDB" id="F2JH47"/>
<dbReference type="RefSeq" id="WP_013655163.1">
    <property type="nucleotide sequence ID" value="NC_015275.1"/>
</dbReference>
<dbReference type="Proteomes" id="UP000008467">
    <property type="component" value="Chromosome"/>
</dbReference>
<keyword evidence="4" id="KW-0805">Transcription regulation</keyword>
<evidence type="ECO:0000259" key="11">
    <source>
        <dbReference type="PROSITE" id="PS51755"/>
    </source>
</evidence>
<sequence>MAAILVVEDEIAINELVRRNLGLVGHTCYSAMNGLEALELIKSKNVDLVILDIMLPKLDGFGVLEQMKDTPTILLTAKSNVEDRVKGLVMGADDYIIKPFEMLELLARVEAVLRRTRKEEDVFEVKEVKVEFGSRKIYLRGKLVDCTPKEYELLEVLIKNRNVALSREKLLEMIWGYDYMGETRTVDVHIQRLRKKLELEGQIATVYKLGYRLEVWYEK</sequence>
<evidence type="ECO:0000313" key="12">
    <source>
        <dbReference type="EMBL" id="ADZ81862.1"/>
    </source>
</evidence>
<evidence type="ECO:0000256" key="7">
    <source>
        <dbReference type="ARBA" id="ARBA00024867"/>
    </source>
</evidence>
<dbReference type="InterPro" id="IPR036388">
    <property type="entry name" value="WH-like_DNA-bd_sf"/>
</dbReference>
<dbReference type="Gene3D" id="6.10.250.690">
    <property type="match status" value="1"/>
</dbReference>
<keyword evidence="13" id="KW-1185">Reference proteome</keyword>
<name>F2JH47_CELLD</name>
<dbReference type="GO" id="GO:0000976">
    <property type="term" value="F:transcription cis-regulatory region binding"/>
    <property type="evidence" value="ECO:0007669"/>
    <property type="project" value="TreeGrafter"/>
</dbReference>
<feature type="DNA-binding region" description="OmpR/PhoB-type" evidence="9">
    <location>
        <begin position="120"/>
        <end position="215"/>
    </location>
</feature>
<accession>F2JH47</accession>
<evidence type="ECO:0000256" key="2">
    <source>
        <dbReference type="ARBA" id="ARBA00022553"/>
    </source>
</evidence>
<dbReference type="InterPro" id="IPR001789">
    <property type="entry name" value="Sig_transdc_resp-reg_receiver"/>
</dbReference>
<feature type="domain" description="Response regulatory" evidence="10">
    <location>
        <begin position="3"/>
        <end position="113"/>
    </location>
</feature>
<evidence type="ECO:0000256" key="4">
    <source>
        <dbReference type="ARBA" id="ARBA00023015"/>
    </source>
</evidence>
<keyword evidence="2 8" id="KW-0597">Phosphoprotein</keyword>
<evidence type="ECO:0000256" key="5">
    <source>
        <dbReference type="ARBA" id="ARBA00023125"/>
    </source>
</evidence>